<gene>
    <name evidence="3" type="ORF">HUW48_02740</name>
</gene>
<proteinExistence type="predicted"/>
<dbReference type="KEGG" id="add:HUW48_02740"/>
<organism evidence="3 4">
    <name type="scientific">Adhaeribacter radiodurans</name>
    <dbReference type="NCBI Taxonomy" id="2745197"/>
    <lineage>
        <taxon>Bacteria</taxon>
        <taxon>Pseudomonadati</taxon>
        <taxon>Bacteroidota</taxon>
        <taxon>Cytophagia</taxon>
        <taxon>Cytophagales</taxon>
        <taxon>Hymenobacteraceae</taxon>
        <taxon>Adhaeribacter</taxon>
    </lineage>
</organism>
<feature type="signal peptide" evidence="2">
    <location>
        <begin position="1"/>
        <end position="17"/>
    </location>
</feature>
<keyword evidence="2" id="KW-0732">Signal</keyword>
<dbReference type="Proteomes" id="UP000514509">
    <property type="component" value="Chromosome"/>
</dbReference>
<dbReference type="AlphaFoldDB" id="A0A7L7L365"/>
<keyword evidence="4" id="KW-1185">Reference proteome</keyword>
<name>A0A7L7L365_9BACT</name>
<evidence type="ECO:0000313" key="3">
    <source>
        <dbReference type="EMBL" id="QMU27015.1"/>
    </source>
</evidence>
<reference evidence="3 4" key="1">
    <citation type="submission" date="2020-08" db="EMBL/GenBank/DDBJ databases">
        <title>Adhaeribacter dokdonensis sp. nov., isolated from the rhizosphere of Elymus tsukushiensis, a plant native to the Dokdo Islands, Republic of Korea.</title>
        <authorList>
            <person name="Ghim S.Y."/>
        </authorList>
    </citation>
    <scope>NUCLEOTIDE SEQUENCE [LARGE SCALE GENOMIC DNA]</scope>
    <source>
        <strain evidence="3 4">KUDC8001</strain>
    </source>
</reference>
<evidence type="ECO:0000256" key="1">
    <source>
        <dbReference type="SAM" id="MobiDB-lite"/>
    </source>
</evidence>
<feature type="region of interest" description="Disordered" evidence="1">
    <location>
        <begin position="22"/>
        <end position="62"/>
    </location>
</feature>
<evidence type="ECO:0000256" key="2">
    <source>
        <dbReference type="SAM" id="SignalP"/>
    </source>
</evidence>
<feature type="chain" id="PRO_5029760751" evidence="2">
    <location>
        <begin position="18"/>
        <end position="62"/>
    </location>
</feature>
<dbReference type="RefSeq" id="WP_182414217.1">
    <property type="nucleotide sequence ID" value="NZ_CP055153.1"/>
</dbReference>
<sequence length="62" mass="6732">MKKLLFMFIAASAFSFASCESKQEKAADDAAEHREDAAEHQEEAAQDNAEASKDSIDAVTPQ</sequence>
<dbReference type="PROSITE" id="PS51257">
    <property type="entry name" value="PROKAR_LIPOPROTEIN"/>
    <property type="match status" value="1"/>
</dbReference>
<accession>A0A7L7L365</accession>
<evidence type="ECO:0000313" key="4">
    <source>
        <dbReference type="Proteomes" id="UP000514509"/>
    </source>
</evidence>
<feature type="compositionally biased region" description="Basic and acidic residues" evidence="1">
    <location>
        <begin position="22"/>
        <end position="43"/>
    </location>
</feature>
<dbReference type="EMBL" id="CP055153">
    <property type="protein sequence ID" value="QMU27015.1"/>
    <property type="molecule type" value="Genomic_DNA"/>
</dbReference>
<protein>
    <submittedName>
        <fullName evidence="3">Entericidin</fullName>
    </submittedName>
</protein>